<comment type="similarity">
    <text evidence="8">Belongs to the MenA family. Type 1 subfamily.</text>
</comment>
<evidence type="ECO:0000313" key="10">
    <source>
        <dbReference type="EMBL" id="CUI16442.1"/>
    </source>
</evidence>
<evidence type="ECO:0000256" key="4">
    <source>
        <dbReference type="ARBA" id="ARBA00022679"/>
    </source>
</evidence>
<evidence type="ECO:0000256" key="1">
    <source>
        <dbReference type="ARBA" id="ARBA00004141"/>
    </source>
</evidence>
<dbReference type="AlphaFoldDB" id="A0A0U5JC87"/>
<evidence type="ECO:0000256" key="5">
    <source>
        <dbReference type="ARBA" id="ARBA00022692"/>
    </source>
</evidence>
<keyword evidence="6 8" id="KW-1133">Transmembrane helix</keyword>
<feature type="transmembrane region" description="Helical" evidence="8">
    <location>
        <begin position="52"/>
        <end position="74"/>
    </location>
</feature>
<dbReference type="InterPro" id="IPR000537">
    <property type="entry name" value="UbiA_prenyltransferase"/>
</dbReference>
<evidence type="ECO:0000256" key="7">
    <source>
        <dbReference type="ARBA" id="ARBA00023136"/>
    </source>
</evidence>
<evidence type="ECO:0000256" key="3">
    <source>
        <dbReference type="ARBA" id="ARBA00022475"/>
    </source>
</evidence>
<evidence type="ECO:0000313" key="11">
    <source>
        <dbReference type="Proteomes" id="UP000069902"/>
    </source>
</evidence>
<dbReference type="Proteomes" id="UP000069902">
    <property type="component" value="Chromosome cPNK"/>
</dbReference>
<dbReference type="GO" id="GO:0046428">
    <property type="term" value="F:1,4-dihydroxy-2-naphthoate polyprenyltransferase activity"/>
    <property type="evidence" value="ECO:0007669"/>
    <property type="project" value="UniProtKB-UniRule"/>
</dbReference>
<dbReference type="PANTHER" id="PTHR13929">
    <property type="entry name" value="1,4-DIHYDROXY-2-NAPHTHOATE OCTAPRENYLTRANSFERASE"/>
    <property type="match status" value="1"/>
</dbReference>
<feature type="transmembrane region" description="Helical" evidence="8">
    <location>
        <begin position="229"/>
        <end position="250"/>
    </location>
</feature>
<dbReference type="PANTHER" id="PTHR13929:SF0">
    <property type="entry name" value="UBIA PRENYLTRANSFERASE DOMAIN-CONTAINING PROTEIN 1"/>
    <property type="match status" value="1"/>
</dbReference>
<dbReference type="EC" id="2.5.1.74" evidence="8 9"/>
<feature type="transmembrane region" description="Helical" evidence="8">
    <location>
        <begin position="287"/>
        <end position="306"/>
    </location>
</feature>
<name>A0A0U5JC87_9BACT</name>
<dbReference type="Gene3D" id="1.10.357.140">
    <property type="entry name" value="UbiA prenyltransferase"/>
    <property type="match status" value="1"/>
</dbReference>
<dbReference type="InterPro" id="IPR004657">
    <property type="entry name" value="MenA"/>
</dbReference>
<dbReference type="InParanoid" id="A0A0U5JC87"/>
<dbReference type="GO" id="GO:0009234">
    <property type="term" value="P:menaquinone biosynthetic process"/>
    <property type="evidence" value="ECO:0007669"/>
    <property type="project" value="UniProtKB-UniRule"/>
</dbReference>
<feature type="transmembrane region" description="Helical" evidence="8">
    <location>
        <begin position="185"/>
        <end position="204"/>
    </location>
</feature>
<keyword evidence="4 8" id="KW-0808">Transferase</keyword>
<proteinExistence type="inferred from homology"/>
<dbReference type="KEGG" id="pnl:PNK_0817"/>
<organism evidence="10 11">
    <name type="scientific">Candidatus Protochlamydia naegleriophila</name>
    <dbReference type="NCBI Taxonomy" id="389348"/>
    <lineage>
        <taxon>Bacteria</taxon>
        <taxon>Pseudomonadati</taxon>
        <taxon>Chlamydiota</taxon>
        <taxon>Chlamydiia</taxon>
        <taxon>Parachlamydiales</taxon>
        <taxon>Parachlamydiaceae</taxon>
        <taxon>Candidatus Protochlamydia</taxon>
    </lineage>
</organism>
<keyword evidence="5 8" id="KW-0812">Transmembrane</keyword>
<dbReference type="PIRSF" id="PIRSF005355">
    <property type="entry name" value="UBIAD1"/>
    <property type="match status" value="1"/>
</dbReference>
<keyword evidence="3 8" id="KW-1003">Cell membrane</keyword>
<dbReference type="GO" id="GO:0005886">
    <property type="term" value="C:plasma membrane"/>
    <property type="evidence" value="ECO:0007669"/>
    <property type="project" value="UniProtKB-SubCell"/>
</dbReference>
<keyword evidence="11" id="KW-1185">Reference proteome</keyword>
<dbReference type="InterPro" id="IPR044878">
    <property type="entry name" value="UbiA_sf"/>
</dbReference>
<keyword evidence="7 8" id="KW-0472">Membrane</keyword>
<dbReference type="STRING" id="389348.PNK_0817"/>
<evidence type="ECO:0000256" key="2">
    <source>
        <dbReference type="ARBA" id="ARBA00022428"/>
    </source>
</evidence>
<comment type="function">
    <text evidence="8">Conversion of 1,4-dihydroxy-2-naphthoate (DHNA) to demethylmenaquinone (DMK).</text>
</comment>
<feature type="transmembrane region" description="Helical" evidence="8">
    <location>
        <begin position="158"/>
        <end position="178"/>
    </location>
</feature>
<comment type="subcellular location">
    <subcellularLocation>
        <location evidence="8">Cell membrane</location>
        <topology evidence="8">Multi-pass membrane protein</topology>
    </subcellularLocation>
    <subcellularLocation>
        <location evidence="1">Membrane</location>
        <topology evidence="1">Multi-pass membrane protein</topology>
    </subcellularLocation>
</comment>
<dbReference type="NCBIfam" id="TIGR00751">
    <property type="entry name" value="menA"/>
    <property type="match status" value="1"/>
</dbReference>
<comment type="catalytic activity">
    <reaction evidence="8">
        <text>an all-trans-polyprenyl diphosphate + 1,4-dihydroxy-2-naphthoate + H(+) = a 2-demethylmenaquinol + CO2 + diphosphate</text>
        <dbReference type="Rhea" id="RHEA:26478"/>
        <dbReference type="Rhea" id="RHEA-COMP:9563"/>
        <dbReference type="Rhea" id="RHEA-COMP:9564"/>
        <dbReference type="ChEBI" id="CHEBI:11173"/>
        <dbReference type="ChEBI" id="CHEBI:15378"/>
        <dbReference type="ChEBI" id="CHEBI:16526"/>
        <dbReference type="ChEBI" id="CHEBI:33019"/>
        <dbReference type="ChEBI" id="CHEBI:55437"/>
        <dbReference type="ChEBI" id="CHEBI:58914"/>
        <dbReference type="EC" id="2.5.1.74"/>
    </reaction>
</comment>
<evidence type="ECO:0000256" key="9">
    <source>
        <dbReference type="NCBIfam" id="TIGR00751"/>
    </source>
</evidence>
<keyword evidence="2 8" id="KW-0474">Menaquinone biosynthesis</keyword>
<dbReference type="InterPro" id="IPR026046">
    <property type="entry name" value="UBIAD1"/>
</dbReference>
<dbReference type="GO" id="GO:0042371">
    <property type="term" value="P:vitamin K biosynthetic process"/>
    <property type="evidence" value="ECO:0007669"/>
    <property type="project" value="TreeGrafter"/>
</dbReference>
<evidence type="ECO:0000256" key="6">
    <source>
        <dbReference type="ARBA" id="ARBA00022989"/>
    </source>
</evidence>
<protein>
    <recommendedName>
        <fullName evidence="8 9">1,4-dihydroxy-2-naphthoate octaprenyltransferase</fullName>
        <shortName evidence="8">DHNA-octaprenyltransferase</shortName>
        <ecNumber evidence="8 9">2.5.1.74</ecNumber>
    </recommendedName>
</protein>
<sequence>MKKKLADPSMAIKQEIGLLKPWFLAARPRTLPICLAPIFVGTLLAKGEVANINWILAILAFLSVLFIQVGTNLVNDALDFKKGADTQERLGPKRMTQAGLLSFQQVLKGGLFCFTLALLLGIPLIVAGGWPLALILLFSVTCGYLYTGGPKPLAYHGLGEPFIFIFYGLVASPAVFYLQTGFIDAACLIAGIQMGLLAMIPNAINNLRDIASDAKVNKFTLAVRFGPTFARWEITVFSLAPFVVGFAWLLKGHPLLALLPFAAFPLAVRLVNTIWNTSQGSSFVESFGQSILLLFLFAFVLGVACLL</sequence>
<dbReference type="Pfam" id="PF01040">
    <property type="entry name" value="UbiA"/>
    <property type="match status" value="1"/>
</dbReference>
<reference evidence="11" key="1">
    <citation type="submission" date="2015-09" db="EMBL/GenBank/DDBJ databases">
        <authorList>
            <person name="Bertelli C."/>
        </authorList>
    </citation>
    <scope>NUCLEOTIDE SEQUENCE [LARGE SCALE GENOMIC DNA]</scope>
    <source>
        <strain evidence="11">KNic</strain>
    </source>
</reference>
<dbReference type="EMBL" id="LN879502">
    <property type="protein sequence ID" value="CUI16442.1"/>
    <property type="molecule type" value="Genomic_DNA"/>
</dbReference>
<dbReference type="UniPathway" id="UPA00079">
    <property type="reaction ID" value="UER00168"/>
</dbReference>
<dbReference type="HAMAP" id="MF_01937">
    <property type="entry name" value="MenA_1"/>
    <property type="match status" value="1"/>
</dbReference>
<gene>
    <name evidence="8 10" type="primary">menA</name>
    <name evidence="10" type="ORF">PNK_0817</name>
</gene>
<dbReference type="RefSeq" id="WP_059060453.1">
    <property type="nucleotide sequence ID" value="NZ_LN879502.1"/>
</dbReference>
<accession>A0A0U5JC87</accession>
<dbReference type="CDD" id="cd13962">
    <property type="entry name" value="PT_UbiA_UBIAD1"/>
    <property type="match status" value="1"/>
</dbReference>
<evidence type="ECO:0000256" key="8">
    <source>
        <dbReference type="HAMAP-Rule" id="MF_01937"/>
    </source>
</evidence>
<comment type="pathway">
    <text evidence="8">Quinol/quinone metabolism; menaquinone biosynthesis; menaquinol from 1,4-dihydroxy-2-naphthoate: step 1/2.</text>
</comment>
<dbReference type="PATRIC" id="fig|389348.3.peg.896"/>
<dbReference type="FunCoup" id="A0A0U5JC87">
    <property type="interactions" value="244"/>
</dbReference>
<feature type="transmembrane region" description="Helical" evidence="8">
    <location>
        <begin position="111"/>
        <end position="138"/>
    </location>
</feature>